<evidence type="ECO:0000313" key="2">
    <source>
        <dbReference type="Proteomes" id="UP000046395"/>
    </source>
</evidence>
<keyword evidence="2" id="KW-1185">Reference proteome</keyword>
<dbReference type="AlphaFoldDB" id="A0A5S6QQA3"/>
<dbReference type="WBParaSite" id="TMUE_2000009516.1">
    <property type="protein sequence ID" value="TMUE_2000009516.1"/>
    <property type="gene ID" value="WBGene00294238"/>
</dbReference>
<evidence type="ECO:0000313" key="3">
    <source>
        <dbReference type="WBParaSite" id="TMUE_2000009516.1"/>
    </source>
</evidence>
<dbReference type="Proteomes" id="UP000046395">
    <property type="component" value="Unassembled WGS sequence"/>
</dbReference>
<protein>
    <submittedName>
        <fullName evidence="3">Uncharacterized protein</fullName>
    </submittedName>
</protein>
<feature type="region of interest" description="Disordered" evidence="1">
    <location>
        <begin position="481"/>
        <end position="544"/>
    </location>
</feature>
<evidence type="ECO:0000256" key="1">
    <source>
        <dbReference type="SAM" id="MobiDB-lite"/>
    </source>
</evidence>
<feature type="compositionally biased region" description="Polar residues" evidence="1">
    <location>
        <begin position="512"/>
        <end position="539"/>
    </location>
</feature>
<sequence length="728" mass="80400">MTIAQLVHIESGQSSISFSLWETHISISAENVNLSVNPAQQIIVFVLVKPRLFIQRGGSTFNFSSPFSNLSMQPALGENGQSSCIKMVVTSDTWDFSGQCETIQFNVMNSSTKIVVINLKPAVTSSSPKFLSLAKHLGKESAFLFATADGLALEAELQDSTITLEENALRFVHTQTPSMFYVQTQTYRVSGSADDFMANMSKSEFLLHCGNSQIRMTSSAFLAASFLNARMIVSAMNSSRSYADHTSPESLSNAELDVAFSFLNLTIEPTFKQVAISAFNSSTVINRQSPSIKIMSNYSTMMVNSNLHVINIFTDSWLQIISSPNSKSLVDKFPAARKDTRVPFNVTQSQAYESPELLEVIDQDPEDWITSTEETVNYLNLLTRSLPLSGESIPLAEGSAPMLAPLQGNITVEGMHYLHQDDSLDSELSHIATTEFSTSSTLSHADEIAIESDIIKIQEVNSNKIQEVLSTMEPALPYSETLSENDAHPSGDGMHSTEKSPTSRRAVDKDAFTSSNSSAELVSGSQAVENSLTSDQSSSTEERKHISMYRSKLLTVTVNGTVRQSESKHNFHKRVKRGLENSFRKAQQREHGCRHMSRRAQEIQTLPSTGNISNESYPFTAEIFEVIDKSSPMQNETQILFLMKQGRTIIDAWQAKKTYDSLNETELEFYLSYEIVRPIIPWEATLLPTAIVDSPGLYKTVISSLLSAFGLGSAGAWFASAHATRWPT</sequence>
<organism evidence="2 3">
    <name type="scientific">Trichuris muris</name>
    <name type="common">Mouse whipworm</name>
    <dbReference type="NCBI Taxonomy" id="70415"/>
    <lineage>
        <taxon>Eukaryota</taxon>
        <taxon>Metazoa</taxon>
        <taxon>Ecdysozoa</taxon>
        <taxon>Nematoda</taxon>
        <taxon>Enoplea</taxon>
        <taxon>Dorylaimia</taxon>
        <taxon>Trichinellida</taxon>
        <taxon>Trichuridae</taxon>
        <taxon>Trichuris</taxon>
    </lineage>
</organism>
<reference evidence="3" key="1">
    <citation type="submission" date="2019-12" db="UniProtKB">
        <authorList>
            <consortium name="WormBaseParasite"/>
        </authorList>
    </citation>
    <scope>IDENTIFICATION</scope>
</reference>
<proteinExistence type="predicted"/>
<name>A0A5S6QQA3_TRIMR</name>
<accession>A0A5S6QQA3</accession>